<dbReference type="Pfam" id="PF20434">
    <property type="entry name" value="BD-FAE"/>
    <property type="match status" value="1"/>
</dbReference>
<dbReference type="Gene3D" id="3.40.50.1820">
    <property type="entry name" value="alpha/beta hydrolase"/>
    <property type="match status" value="1"/>
</dbReference>
<dbReference type="PANTHER" id="PTHR48081:SF6">
    <property type="entry name" value="PEPTIDASE S9 PROLYL OLIGOPEPTIDASE CATALYTIC DOMAIN-CONTAINING PROTEIN"/>
    <property type="match status" value="1"/>
</dbReference>
<feature type="chain" id="PRO_5016902139" evidence="2">
    <location>
        <begin position="23"/>
        <end position="327"/>
    </location>
</feature>
<dbReference type="RefSeq" id="WP_114686789.1">
    <property type="nucleotide sequence ID" value="NZ_QQNB01000001.1"/>
</dbReference>
<dbReference type="AlphaFoldDB" id="A0A369VZI1"/>
<sequence>MTTRRTFLTGSLAAALPLPALAQQDPGIGAGAGAAASDRFPLWPKAPPGADRAKVSDKWVKRSPTGGPDDIAWPHVGVPMLSVLKPARPNGAAVLICPGGGYVRVAVGRNPGGISRWFADRGVTAFELLYRLPHDRWPAGADVALQDAQRAMRLIRAGAGKRWSVDPARVAITGFSAGGHVAARLAARSTQVVYAPTDAADRLSAAPIVAGLFYPVITMFDDGVHAQSRRELLGTHAADPDWQRRYSAQVDLPADMPPTFVACNADDPVVPFRNSVLMAEALRAARVPAELHVFEKGGHGPPRRTSGAAVPWQQMFTDWAGDHGWPA</sequence>
<dbReference type="Proteomes" id="UP000253918">
    <property type="component" value="Unassembled WGS sequence"/>
</dbReference>
<keyword evidence="5" id="KW-1185">Reference proteome</keyword>
<dbReference type="PROSITE" id="PS51318">
    <property type="entry name" value="TAT"/>
    <property type="match status" value="1"/>
</dbReference>
<evidence type="ECO:0000259" key="3">
    <source>
        <dbReference type="Pfam" id="PF20434"/>
    </source>
</evidence>
<protein>
    <submittedName>
        <fullName evidence="4">Alpha/beta hydrolase</fullName>
    </submittedName>
</protein>
<proteinExistence type="predicted"/>
<keyword evidence="1 4" id="KW-0378">Hydrolase</keyword>
<feature type="domain" description="BD-FAE-like" evidence="3">
    <location>
        <begin position="93"/>
        <end position="282"/>
    </location>
</feature>
<evidence type="ECO:0000313" key="5">
    <source>
        <dbReference type="Proteomes" id="UP000253918"/>
    </source>
</evidence>
<organism evidence="4 5">
    <name type="scientific">Sphingomonas aracearum</name>
    <dbReference type="NCBI Taxonomy" id="2283317"/>
    <lineage>
        <taxon>Bacteria</taxon>
        <taxon>Pseudomonadati</taxon>
        <taxon>Pseudomonadota</taxon>
        <taxon>Alphaproteobacteria</taxon>
        <taxon>Sphingomonadales</taxon>
        <taxon>Sphingomonadaceae</taxon>
        <taxon>Sphingomonas</taxon>
    </lineage>
</organism>
<evidence type="ECO:0000256" key="1">
    <source>
        <dbReference type="ARBA" id="ARBA00022801"/>
    </source>
</evidence>
<dbReference type="InterPro" id="IPR029058">
    <property type="entry name" value="AB_hydrolase_fold"/>
</dbReference>
<gene>
    <name evidence="4" type="ORF">DVW87_06110</name>
</gene>
<dbReference type="SUPFAM" id="SSF53474">
    <property type="entry name" value="alpha/beta-Hydrolases"/>
    <property type="match status" value="1"/>
</dbReference>
<name>A0A369VZI1_9SPHN</name>
<evidence type="ECO:0000256" key="2">
    <source>
        <dbReference type="SAM" id="SignalP"/>
    </source>
</evidence>
<reference evidence="4 5" key="1">
    <citation type="submission" date="2018-07" db="EMBL/GenBank/DDBJ databases">
        <title>a novel species of Sphingomonas isolated from the rhizosphere soil of Araceae plant.</title>
        <authorList>
            <person name="Zhiyong W."/>
            <person name="Qinglan Z."/>
            <person name="Zhiwei F."/>
            <person name="Ding X."/>
            <person name="Gejiao W."/>
            <person name="Shixue Z."/>
        </authorList>
    </citation>
    <scope>NUCLEOTIDE SEQUENCE [LARGE SCALE GENOMIC DNA]</scope>
    <source>
        <strain evidence="4 5">WZY 27</strain>
    </source>
</reference>
<dbReference type="EMBL" id="QQNB01000001">
    <property type="protein sequence ID" value="RDE07209.1"/>
    <property type="molecule type" value="Genomic_DNA"/>
</dbReference>
<dbReference type="GO" id="GO:0016787">
    <property type="term" value="F:hydrolase activity"/>
    <property type="evidence" value="ECO:0007669"/>
    <property type="project" value="UniProtKB-KW"/>
</dbReference>
<feature type="signal peptide" evidence="2">
    <location>
        <begin position="1"/>
        <end position="22"/>
    </location>
</feature>
<dbReference type="OrthoDB" id="9771666at2"/>
<comment type="caution">
    <text evidence="4">The sequence shown here is derived from an EMBL/GenBank/DDBJ whole genome shotgun (WGS) entry which is preliminary data.</text>
</comment>
<dbReference type="PANTHER" id="PTHR48081">
    <property type="entry name" value="AB HYDROLASE SUPERFAMILY PROTEIN C4A8.06C"/>
    <property type="match status" value="1"/>
</dbReference>
<accession>A0A369VZI1</accession>
<evidence type="ECO:0000313" key="4">
    <source>
        <dbReference type="EMBL" id="RDE07209.1"/>
    </source>
</evidence>
<keyword evidence="2" id="KW-0732">Signal</keyword>
<dbReference type="InterPro" id="IPR006311">
    <property type="entry name" value="TAT_signal"/>
</dbReference>
<dbReference type="InterPro" id="IPR049492">
    <property type="entry name" value="BD-FAE-like_dom"/>
</dbReference>
<dbReference type="InterPro" id="IPR050300">
    <property type="entry name" value="GDXG_lipolytic_enzyme"/>
</dbReference>